<dbReference type="OrthoDB" id="8450910at2"/>
<comment type="caution">
    <text evidence="2">The sequence shown here is derived from an EMBL/GenBank/DDBJ whole genome shotgun (WGS) entry which is preliminary data.</text>
</comment>
<name>A0A098YBP5_9ACTN</name>
<dbReference type="Pfam" id="PF13619">
    <property type="entry name" value="KTSC"/>
    <property type="match status" value="1"/>
</dbReference>
<gene>
    <name evidence="2" type="ORF">IN07_05230</name>
</gene>
<evidence type="ECO:0000313" key="3">
    <source>
        <dbReference type="Proteomes" id="UP000029713"/>
    </source>
</evidence>
<dbReference type="Proteomes" id="UP000029713">
    <property type="component" value="Unassembled WGS sequence"/>
</dbReference>
<reference evidence="2 3" key="1">
    <citation type="submission" date="2014-07" db="EMBL/GenBank/DDBJ databases">
        <title>Biosystematic studies on Modestobacter strains isolated from extreme hyper-arid desert soil and from historic building.</title>
        <authorList>
            <person name="Bukarasam K."/>
            <person name="Bull A."/>
            <person name="Girard G."/>
            <person name="van Wezel G."/>
            <person name="Goodfellow M."/>
        </authorList>
    </citation>
    <scope>NUCLEOTIDE SEQUENCE [LARGE SCALE GENOMIC DNA]</scope>
    <source>
        <strain evidence="2 3">KNN45-2b</strain>
    </source>
</reference>
<keyword evidence="3" id="KW-1185">Reference proteome</keyword>
<evidence type="ECO:0000259" key="1">
    <source>
        <dbReference type="Pfam" id="PF13619"/>
    </source>
</evidence>
<dbReference type="EMBL" id="JPMX01000015">
    <property type="protein sequence ID" value="KGH47914.1"/>
    <property type="molecule type" value="Genomic_DNA"/>
</dbReference>
<dbReference type="InterPro" id="IPR025309">
    <property type="entry name" value="KTSC_dom"/>
</dbReference>
<dbReference type="STRING" id="1522368.IN07_05230"/>
<protein>
    <recommendedName>
        <fullName evidence="1">KTSC domain-containing protein</fullName>
    </recommendedName>
</protein>
<proteinExistence type="predicted"/>
<sequence>MLRAAVQSSSIATVGYDEEQQVLEIVFNDGRVYHFLEVPPERVLSLLRAESKGRFLNAEIKPDFDYRAVGRRWG</sequence>
<evidence type="ECO:0000313" key="2">
    <source>
        <dbReference type="EMBL" id="KGH47914.1"/>
    </source>
</evidence>
<organism evidence="2 3">
    <name type="scientific">Modestobacter caceresii</name>
    <dbReference type="NCBI Taxonomy" id="1522368"/>
    <lineage>
        <taxon>Bacteria</taxon>
        <taxon>Bacillati</taxon>
        <taxon>Actinomycetota</taxon>
        <taxon>Actinomycetes</taxon>
        <taxon>Geodermatophilales</taxon>
        <taxon>Geodermatophilaceae</taxon>
        <taxon>Modestobacter</taxon>
    </lineage>
</organism>
<dbReference type="AlphaFoldDB" id="A0A098YBP5"/>
<dbReference type="RefSeq" id="WP_036334067.1">
    <property type="nucleotide sequence ID" value="NZ_JPMX01000015.1"/>
</dbReference>
<accession>A0A098YBP5</accession>
<feature type="domain" description="KTSC" evidence="1">
    <location>
        <begin position="7"/>
        <end position="64"/>
    </location>
</feature>